<keyword evidence="1" id="KW-0489">Methyltransferase</keyword>
<protein>
    <submittedName>
        <fullName evidence="1">16S rRNA (Cytosine(967)-C(5))-methyltransferase RsmB</fullName>
        <ecNumber evidence="1">2.1.1.176</ecNumber>
    </submittedName>
</protein>
<accession>A0ACD4XTD3</accession>
<gene>
    <name evidence="1" type="primary">rsmB</name>
    <name evidence="1" type="ORF">U0037_00080</name>
</gene>
<organism evidence="1 2">
    <name type="scientific">Pseudomonas fluorescens</name>
    <dbReference type="NCBI Taxonomy" id="294"/>
    <lineage>
        <taxon>Bacteria</taxon>
        <taxon>Pseudomonadati</taxon>
        <taxon>Pseudomonadota</taxon>
        <taxon>Gammaproteobacteria</taxon>
        <taxon>Pseudomonadales</taxon>
        <taxon>Pseudomonadaceae</taxon>
        <taxon>Pseudomonas</taxon>
    </lineage>
</organism>
<evidence type="ECO:0000313" key="1">
    <source>
        <dbReference type="EMBL" id="WQD72390.1"/>
    </source>
</evidence>
<dbReference type="Proteomes" id="UP001325023">
    <property type="component" value="Chromosome"/>
</dbReference>
<proteinExistence type="predicted"/>
<name>A0ACD4XTD3_PSEFL</name>
<dbReference type="EMBL" id="CP140009">
    <property type="protein sequence ID" value="WQD72390.1"/>
    <property type="molecule type" value="Genomic_DNA"/>
</dbReference>
<sequence length="436" mass="47203">MNPRLAAAKALAAVLNGKASLNSSLPTQLDKVEDRDRGFTQDLAFGTARWQPRLSALSAKLLQKPFKAADADVEALLLVGLYQLLYTRVPAHAAIGETVGCADKLKKPWAKALLNAVLRRAQRESEALLAELEHDPVVRTAHPRWLQKSLKAFWPEQWEAICAANNAHPPMILRVNRRHHSRDAYLQLLTTAGINATPCVYSVDGIVLEAAADVRSLPGFAEGWISVQDEAAQLAADLLDLAPGQRVLDACCAPGGKTCHILEVEKDLAGVVAVDLEAKRLVRVRENLARLGLSAELIAADGRDTATWWDGKPFQRILLDAPCSATGVIRRHPDIKLTRKPDDIAALAALQGELLDALWPTLDVGGILLYATCSTLPTENTEVIEAFLARTSGARELDLATTAGIKQPHGRQLLAQEGGHDGFYYAKLIKIAAARG</sequence>
<evidence type="ECO:0000313" key="2">
    <source>
        <dbReference type="Proteomes" id="UP001325023"/>
    </source>
</evidence>
<dbReference type="EC" id="2.1.1.176" evidence="1"/>
<keyword evidence="1" id="KW-0808">Transferase</keyword>
<keyword evidence="2" id="KW-1185">Reference proteome</keyword>
<reference evidence="1" key="1">
    <citation type="submission" date="2023-12" db="EMBL/GenBank/DDBJ databases">
        <title>Genome sequencing and assembly of bacterial species from a model synthetic community.</title>
        <authorList>
            <person name="Hogle S.L."/>
        </authorList>
    </citation>
    <scope>NUCLEOTIDE SEQUENCE</scope>
    <source>
        <strain evidence="1">SBW25</strain>
    </source>
</reference>